<accession>A0ABR4BQF1</accession>
<dbReference type="InterPro" id="IPR020568">
    <property type="entry name" value="Ribosomal_Su5_D2-typ_SF"/>
</dbReference>
<evidence type="ECO:0000259" key="8">
    <source>
        <dbReference type="PROSITE" id="PS50908"/>
    </source>
</evidence>
<keyword evidence="3" id="KW-0963">Cytoplasm</keyword>
<protein>
    <recommendedName>
        <fullName evidence="8">RWD domain-containing protein</fullName>
    </recommendedName>
</protein>
<comment type="subcellular location">
    <subcellularLocation>
        <location evidence="1">Cytoplasm</location>
    </subcellularLocation>
</comment>
<evidence type="ECO:0000256" key="2">
    <source>
        <dbReference type="ARBA" id="ARBA00007665"/>
    </source>
</evidence>
<feature type="region of interest" description="Disordered" evidence="7">
    <location>
        <begin position="111"/>
        <end position="139"/>
    </location>
</feature>
<evidence type="ECO:0000313" key="10">
    <source>
        <dbReference type="Proteomes" id="UP001595075"/>
    </source>
</evidence>
<dbReference type="EMBL" id="JAZHXI010000025">
    <property type="protein sequence ID" value="KAL2059945.1"/>
    <property type="molecule type" value="Genomic_DNA"/>
</dbReference>
<dbReference type="InterPro" id="IPR023582">
    <property type="entry name" value="Impact"/>
</dbReference>
<keyword evidence="4" id="KW-0678">Repressor</keyword>
<dbReference type="Pfam" id="PF01205">
    <property type="entry name" value="Impact_N"/>
    <property type="match status" value="1"/>
</dbReference>
<evidence type="ECO:0000256" key="3">
    <source>
        <dbReference type="ARBA" id="ARBA00022490"/>
    </source>
</evidence>
<keyword evidence="5" id="KW-0810">Translation regulation</keyword>
<dbReference type="InterPro" id="IPR016135">
    <property type="entry name" value="UBQ-conjugating_enzyme/RWD"/>
</dbReference>
<dbReference type="InterPro" id="IPR020569">
    <property type="entry name" value="UPF0029_Impact_CS"/>
</dbReference>
<dbReference type="Proteomes" id="UP001595075">
    <property type="component" value="Unassembled WGS sequence"/>
</dbReference>
<dbReference type="SUPFAM" id="SSF54495">
    <property type="entry name" value="UBC-like"/>
    <property type="match status" value="1"/>
</dbReference>
<evidence type="ECO:0000256" key="4">
    <source>
        <dbReference type="ARBA" id="ARBA00022491"/>
    </source>
</evidence>
<keyword evidence="6" id="KW-0346">Stress response</keyword>
<evidence type="ECO:0000256" key="6">
    <source>
        <dbReference type="ARBA" id="ARBA00023016"/>
    </source>
</evidence>
<dbReference type="SUPFAM" id="SSF54211">
    <property type="entry name" value="Ribosomal protein S5 domain 2-like"/>
    <property type="match status" value="1"/>
</dbReference>
<dbReference type="InterPro" id="IPR036956">
    <property type="entry name" value="Impact_N_sf"/>
</dbReference>
<dbReference type="InterPro" id="IPR001498">
    <property type="entry name" value="Impact_N"/>
</dbReference>
<comment type="caution">
    <text evidence="9">The sequence shown here is derived from an EMBL/GenBank/DDBJ whole genome shotgun (WGS) entry which is preliminary data.</text>
</comment>
<dbReference type="PROSITE" id="PS50908">
    <property type="entry name" value="RWD"/>
    <property type="match status" value="1"/>
</dbReference>
<feature type="domain" description="RWD" evidence="8">
    <location>
        <begin position="7"/>
        <end position="107"/>
    </location>
</feature>
<dbReference type="InterPro" id="IPR006575">
    <property type="entry name" value="RWD_dom"/>
</dbReference>
<comment type="similarity">
    <text evidence="2">Belongs to the IMPACT family.</text>
</comment>
<organism evidence="9 10">
    <name type="scientific">Oculimacula yallundae</name>
    <dbReference type="NCBI Taxonomy" id="86028"/>
    <lineage>
        <taxon>Eukaryota</taxon>
        <taxon>Fungi</taxon>
        <taxon>Dikarya</taxon>
        <taxon>Ascomycota</taxon>
        <taxon>Pezizomycotina</taxon>
        <taxon>Leotiomycetes</taxon>
        <taxon>Helotiales</taxon>
        <taxon>Ploettnerulaceae</taxon>
        <taxon>Oculimacula</taxon>
    </lineage>
</organism>
<evidence type="ECO:0000256" key="1">
    <source>
        <dbReference type="ARBA" id="ARBA00004496"/>
    </source>
</evidence>
<name>A0ABR4BQF1_9HELO</name>
<feature type="compositionally biased region" description="Low complexity" evidence="7">
    <location>
        <begin position="114"/>
        <end position="127"/>
    </location>
</feature>
<sequence>MNEDLQNEIEAINSIYGDNSLAAIGQDDVFVLQLTQHDTSLRLSFPPDYPAAPPAVLGVESSGGHTRKGDAAHIVDAFRDALGRLYQPGEVCLFDVIEEVNSILHTVNEEPVLEGESSPGLGSSIGIDDATKSESQTEGNVPWTLSDIVVEMKSVFIARAAPVSSPDQAKRYLQHLLDNDKKVRSATHNITAWRITGDNGVTYQDCDDDGETAAGGRVLHLMQLMDVWNVMVVVTRWYGGHQLGPKRFSIINSVARDAFVTGGFVQEDSTAAKKKGKR</sequence>
<evidence type="ECO:0000256" key="7">
    <source>
        <dbReference type="SAM" id="MobiDB-lite"/>
    </source>
</evidence>
<reference evidence="9 10" key="1">
    <citation type="journal article" date="2024" name="Commun. Biol.">
        <title>Comparative genomic analysis of thermophilic fungi reveals convergent evolutionary adaptations and gene losses.</title>
        <authorList>
            <person name="Steindorff A.S."/>
            <person name="Aguilar-Pontes M.V."/>
            <person name="Robinson A.J."/>
            <person name="Andreopoulos B."/>
            <person name="LaButti K."/>
            <person name="Kuo A."/>
            <person name="Mondo S."/>
            <person name="Riley R."/>
            <person name="Otillar R."/>
            <person name="Haridas S."/>
            <person name="Lipzen A."/>
            <person name="Grimwood J."/>
            <person name="Schmutz J."/>
            <person name="Clum A."/>
            <person name="Reid I.D."/>
            <person name="Moisan M.C."/>
            <person name="Butler G."/>
            <person name="Nguyen T.T.M."/>
            <person name="Dewar K."/>
            <person name="Conant G."/>
            <person name="Drula E."/>
            <person name="Henrissat B."/>
            <person name="Hansel C."/>
            <person name="Singer S."/>
            <person name="Hutchinson M.I."/>
            <person name="de Vries R.P."/>
            <person name="Natvig D.O."/>
            <person name="Powell A.J."/>
            <person name="Tsang A."/>
            <person name="Grigoriev I.V."/>
        </authorList>
    </citation>
    <scope>NUCLEOTIDE SEQUENCE [LARGE SCALE GENOMIC DNA]</scope>
    <source>
        <strain evidence="9 10">CBS 494.80</strain>
    </source>
</reference>
<dbReference type="Gene3D" id="3.30.230.30">
    <property type="entry name" value="Impact, N-terminal domain"/>
    <property type="match status" value="1"/>
</dbReference>
<dbReference type="PROSITE" id="PS00910">
    <property type="entry name" value="UPF0029"/>
    <property type="match status" value="1"/>
</dbReference>
<dbReference type="PANTHER" id="PTHR16301">
    <property type="entry name" value="IMPACT-RELATED"/>
    <property type="match status" value="1"/>
</dbReference>
<evidence type="ECO:0000256" key="5">
    <source>
        <dbReference type="ARBA" id="ARBA00022845"/>
    </source>
</evidence>
<dbReference type="Gene3D" id="3.10.110.10">
    <property type="entry name" value="Ubiquitin Conjugating Enzyme"/>
    <property type="match status" value="1"/>
</dbReference>
<gene>
    <name evidence="9" type="ORF">VTL71DRAFT_10100</name>
</gene>
<dbReference type="PANTHER" id="PTHR16301:SF25">
    <property type="entry name" value="PROTEIN IMPACT"/>
    <property type="match status" value="1"/>
</dbReference>
<proteinExistence type="inferred from homology"/>
<keyword evidence="10" id="KW-1185">Reference proteome</keyword>
<evidence type="ECO:0000313" key="9">
    <source>
        <dbReference type="EMBL" id="KAL2059945.1"/>
    </source>
</evidence>
<dbReference type="Pfam" id="PF05773">
    <property type="entry name" value="RWD"/>
    <property type="match status" value="1"/>
</dbReference>